<dbReference type="EMBL" id="PGTB01000021">
    <property type="protein sequence ID" value="PJE37117.1"/>
    <property type="molecule type" value="Genomic_DNA"/>
</dbReference>
<proteinExistence type="inferred from homology"/>
<comment type="caution">
    <text evidence="5">The sequence shown here is derived from an EMBL/GenBank/DDBJ whole genome shotgun (WGS) entry which is preliminary data.</text>
</comment>
<dbReference type="PANTHER" id="PTHR12526">
    <property type="entry name" value="GLYCOSYLTRANSFERASE"/>
    <property type="match status" value="1"/>
</dbReference>
<dbReference type="Pfam" id="PF00534">
    <property type="entry name" value="Glycos_transf_1"/>
    <property type="match status" value="1"/>
</dbReference>
<comment type="similarity">
    <text evidence="1">Belongs to the glycosyltransferase group 1 family. Glycosyltransferase 4 subfamily.</text>
</comment>
<dbReference type="Gene3D" id="3.40.50.2000">
    <property type="entry name" value="Glycogen Phosphorylase B"/>
    <property type="match status" value="1"/>
</dbReference>
<keyword evidence="6" id="KW-1185">Reference proteome</keyword>
<dbReference type="AlphaFoldDB" id="A0A2M8J2V5"/>
<evidence type="ECO:0000259" key="4">
    <source>
        <dbReference type="Pfam" id="PF00534"/>
    </source>
</evidence>
<dbReference type="GO" id="GO:0016757">
    <property type="term" value="F:glycosyltransferase activity"/>
    <property type="evidence" value="ECO:0007669"/>
    <property type="project" value="UniProtKB-KW"/>
</dbReference>
<keyword evidence="2" id="KW-0328">Glycosyltransferase</keyword>
<evidence type="ECO:0000313" key="5">
    <source>
        <dbReference type="EMBL" id="PJE37117.1"/>
    </source>
</evidence>
<dbReference type="PANTHER" id="PTHR12526:SF640">
    <property type="entry name" value="COLANIC ACID BIOSYNTHESIS GLYCOSYLTRANSFERASE WCAL-RELATED"/>
    <property type="match status" value="1"/>
</dbReference>
<dbReference type="SUPFAM" id="SSF53756">
    <property type="entry name" value="UDP-Glycosyltransferase/glycogen phosphorylase"/>
    <property type="match status" value="1"/>
</dbReference>
<dbReference type="InterPro" id="IPR001296">
    <property type="entry name" value="Glyco_trans_1"/>
</dbReference>
<feature type="domain" description="Glycosyl transferase family 1" evidence="4">
    <location>
        <begin position="104"/>
        <end position="257"/>
    </location>
</feature>
<protein>
    <submittedName>
        <fullName evidence="5">Lipopolysaccharide biosynthesis protein</fullName>
    </submittedName>
</protein>
<evidence type="ECO:0000256" key="3">
    <source>
        <dbReference type="ARBA" id="ARBA00022679"/>
    </source>
</evidence>
<keyword evidence="3" id="KW-0808">Transferase</keyword>
<dbReference type="Proteomes" id="UP000231553">
    <property type="component" value="Unassembled WGS sequence"/>
</dbReference>
<dbReference type="RefSeq" id="WP_100162065.1">
    <property type="nucleotide sequence ID" value="NZ_PGTB01000021.1"/>
</dbReference>
<dbReference type="OrthoDB" id="5490290at2"/>
<organism evidence="5 6">
    <name type="scientific">Pseudooceanicola lipolyticus</name>
    <dbReference type="NCBI Taxonomy" id="2029104"/>
    <lineage>
        <taxon>Bacteria</taxon>
        <taxon>Pseudomonadati</taxon>
        <taxon>Pseudomonadota</taxon>
        <taxon>Alphaproteobacteria</taxon>
        <taxon>Rhodobacterales</taxon>
        <taxon>Paracoccaceae</taxon>
        <taxon>Pseudooceanicola</taxon>
    </lineage>
</organism>
<evidence type="ECO:0000256" key="2">
    <source>
        <dbReference type="ARBA" id="ARBA00022676"/>
    </source>
</evidence>
<accession>A0A2M8J2V5</accession>
<name>A0A2M8J2V5_9RHOB</name>
<evidence type="ECO:0000256" key="1">
    <source>
        <dbReference type="ARBA" id="ARBA00009481"/>
    </source>
</evidence>
<dbReference type="CDD" id="cd03801">
    <property type="entry name" value="GT4_PimA-like"/>
    <property type="match status" value="1"/>
</dbReference>
<gene>
    <name evidence="5" type="ORF">CVM52_08405</name>
</gene>
<evidence type="ECO:0000313" key="6">
    <source>
        <dbReference type="Proteomes" id="UP000231553"/>
    </source>
</evidence>
<sequence length="284" mass="30632">GRRPFAIWHLRRNPEMRAGIWARDVLRLPVRLVFTSAAQRRHSAIPRWLISRMDAVIATTEYAAEFVPHVRAVVPHGVDTDLFTPAPDRAAAWAALGFGGTLGIATIGRIRPEKGTDRFVAAMLRLLPDLPGAVALVVGRAAREHQGFLAELKAKIAAAGLAERILFPGEIPADQLPQLMRALSLVVQLPRYEGYGMVPLEGMASGVPFVASDAGDYRAFSAQGRSGVIAQEEVAEAARALLSDAERHAAMSRAARELAVTSFSARAEADGIGAVYERLWAEDG</sequence>
<feature type="non-terminal residue" evidence="5">
    <location>
        <position position="1"/>
    </location>
</feature>
<reference evidence="5 6" key="1">
    <citation type="journal article" date="2018" name="Int. J. Syst. Evol. Microbiol.">
        <title>Pseudooceanicola lipolyticus sp. nov., a marine alphaproteobacterium, reclassification of Oceanicola flagellatus as Pseudooceanicola flagellatus comb. nov. and emended description of the genus Pseudooceanicola.</title>
        <authorList>
            <person name="Huang M.-M."/>
            <person name="Guo L.-L."/>
            <person name="Wu Y.-H."/>
            <person name="Lai Q.-L."/>
            <person name="Shao Z.-Z."/>
            <person name="Wang C.-S."/>
            <person name="Wu M."/>
            <person name="Xu X.-W."/>
        </authorList>
    </citation>
    <scope>NUCLEOTIDE SEQUENCE [LARGE SCALE GENOMIC DNA]</scope>
    <source>
        <strain evidence="5 6">157</strain>
    </source>
</reference>